<comment type="caution">
    <text evidence="1">The sequence shown here is derived from an EMBL/GenBank/DDBJ whole genome shotgun (WGS) entry which is preliminary data.</text>
</comment>
<name>A0A1G1V7Y1_9BACT</name>
<sequence length="78" mass="8989">MKQLIKNIQDWLLEDGRCTSCGSALAEGVKERYGNETYIVCSCLRLYVYDRQMKVFTKCESECSLRQEELNNNGKITA</sequence>
<organism evidence="1 2">
    <name type="scientific">Candidatus Blackburnbacteria bacterium RIFCSPHIGHO2_12_FULL_41_13b</name>
    <dbReference type="NCBI Taxonomy" id="1797517"/>
    <lineage>
        <taxon>Bacteria</taxon>
        <taxon>Candidatus Blackburniibacteriota</taxon>
    </lineage>
</organism>
<gene>
    <name evidence="1" type="ORF">A3F61_00125</name>
</gene>
<accession>A0A1G1V7Y1</accession>
<dbReference type="Proteomes" id="UP000178272">
    <property type="component" value="Unassembled WGS sequence"/>
</dbReference>
<protein>
    <submittedName>
        <fullName evidence="1">Uncharacterized protein</fullName>
    </submittedName>
</protein>
<proteinExistence type="predicted"/>
<evidence type="ECO:0000313" key="1">
    <source>
        <dbReference type="EMBL" id="OGY11496.1"/>
    </source>
</evidence>
<dbReference type="EMBL" id="MHCA01000036">
    <property type="protein sequence ID" value="OGY11496.1"/>
    <property type="molecule type" value="Genomic_DNA"/>
</dbReference>
<dbReference type="AlphaFoldDB" id="A0A1G1V7Y1"/>
<reference evidence="1 2" key="1">
    <citation type="journal article" date="2016" name="Nat. Commun.">
        <title>Thousands of microbial genomes shed light on interconnected biogeochemical processes in an aquifer system.</title>
        <authorList>
            <person name="Anantharaman K."/>
            <person name="Brown C.T."/>
            <person name="Hug L.A."/>
            <person name="Sharon I."/>
            <person name="Castelle C.J."/>
            <person name="Probst A.J."/>
            <person name="Thomas B.C."/>
            <person name="Singh A."/>
            <person name="Wilkins M.J."/>
            <person name="Karaoz U."/>
            <person name="Brodie E.L."/>
            <person name="Williams K.H."/>
            <person name="Hubbard S.S."/>
            <person name="Banfield J.F."/>
        </authorList>
    </citation>
    <scope>NUCLEOTIDE SEQUENCE [LARGE SCALE GENOMIC DNA]</scope>
</reference>
<evidence type="ECO:0000313" key="2">
    <source>
        <dbReference type="Proteomes" id="UP000178272"/>
    </source>
</evidence>